<comment type="caution">
    <text evidence="2">The sequence shown here is derived from an EMBL/GenBank/DDBJ whole genome shotgun (WGS) entry which is preliminary data.</text>
</comment>
<evidence type="ECO:0000313" key="2">
    <source>
        <dbReference type="EMBL" id="MBD2863732.1"/>
    </source>
</evidence>
<sequence>MLQWQYQKLQELEYKVKQLENDMERLSKQRPMNVEKIEYKFDQLKIEKLEGTLHIGVSPGGDKTIEDLTVDGDPVETVTYNKDLYQCVNRRIEQYLSDECPAYIRSMEEKYQMIIGHDYRSTMIRDIRGQVDNRIENYIKSMPLGSGQDEDPNRKEQAIYEKLKSDIEVAIDRHIQHHKKKG</sequence>
<keyword evidence="1" id="KW-0175">Coiled coil</keyword>
<protein>
    <submittedName>
        <fullName evidence="2">Uncharacterized protein</fullName>
    </submittedName>
</protein>
<accession>A0A927H130</accession>
<keyword evidence="3" id="KW-1185">Reference proteome</keyword>
<dbReference type="InterPro" id="IPR019673">
    <property type="entry name" value="Spore_germination_GerPC"/>
</dbReference>
<feature type="coiled-coil region" evidence="1">
    <location>
        <begin position="2"/>
        <end position="29"/>
    </location>
</feature>
<dbReference type="Pfam" id="PF10737">
    <property type="entry name" value="GerPC"/>
    <property type="match status" value="1"/>
</dbReference>
<reference evidence="2" key="1">
    <citation type="submission" date="2020-09" db="EMBL/GenBank/DDBJ databases">
        <title>A novel bacterium of genus Paenibacillus, isolated from South China Sea.</title>
        <authorList>
            <person name="Huang H."/>
            <person name="Mo K."/>
            <person name="Hu Y."/>
        </authorList>
    </citation>
    <scope>NUCLEOTIDE SEQUENCE</scope>
    <source>
        <strain evidence="2">IB182363</strain>
    </source>
</reference>
<name>A0A927H130_9BACL</name>
<evidence type="ECO:0000256" key="1">
    <source>
        <dbReference type="SAM" id="Coils"/>
    </source>
</evidence>
<organism evidence="2 3">
    <name type="scientific">Paenibacillus oceani</name>
    <dbReference type="NCBI Taxonomy" id="2772510"/>
    <lineage>
        <taxon>Bacteria</taxon>
        <taxon>Bacillati</taxon>
        <taxon>Bacillota</taxon>
        <taxon>Bacilli</taxon>
        <taxon>Bacillales</taxon>
        <taxon>Paenibacillaceae</taxon>
        <taxon>Paenibacillus</taxon>
    </lineage>
</organism>
<dbReference type="Proteomes" id="UP000639396">
    <property type="component" value="Unassembled WGS sequence"/>
</dbReference>
<dbReference type="AlphaFoldDB" id="A0A927H130"/>
<proteinExistence type="predicted"/>
<gene>
    <name evidence="2" type="ORF">IDH45_17200</name>
</gene>
<dbReference type="EMBL" id="JACXJA010000022">
    <property type="protein sequence ID" value="MBD2863732.1"/>
    <property type="molecule type" value="Genomic_DNA"/>
</dbReference>
<evidence type="ECO:0000313" key="3">
    <source>
        <dbReference type="Proteomes" id="UP000639396"/>
    </source>
</evidence>